<evidence type="ECO:0000256" key="3">
    <source>
        <dbReference type="ARBA" id="ARBA00022692"/>
    </source>
</evidence>
<feature type="transmembrane region" description="Helical" evidence="7">
    <location>
        <begin position="59"/>
        <end position="80"/>
    </location>
</feature>
<evidence type="ECO:0000256" key="5">
    <source>
        <dbReference type="ARBA" id="ARBA00023136"/>
    </source>
</evidence>
<feature type="transmembrane region" description="Helical" evidence="7">
    <location>
        <begin position="6"/>
        <end position="23"/>
    </location>
</feature>
<dbReference type="PANTHER" id="PTHR12668:SF45">
    <property type="match status" value="1"/>
</dbReference>
<comment type="subcellular location">
    <subcellularLocation>
        <location evidence="1">Membrane</location>
    </subcellularLocation>
</comment>
<evidence type="ECO:0000256" key="7">
    <source>
        <dbReference type="SAM" id="Phobius"/>
    </source>
</evidence>
<reference evidence="8" key="2">
    <citation type="submission" date="2018-05" db="EMBL/GenBank/DDBJ databases">
        <title>OpunRS2 (Oryza punctata Reference Sequence Version 2).</title>
        <authorList>
            <person name="Zhang J."/>
            <person name="Kudrna D."/>
            <person name="Lee S."/>
            <person name="Talag J."/>
            <person name="Welchert J."/>
            <person name="Wing R.A."/>
        </authorList>
    </citation>
    <scope>NUCLEOTIDE SEQUENCE [LARGE SCALE GENOMIC DNA]</scope>
</reference>
<dbReference type="EnsemblPlants" id="OPUNC07G15120.1">
    <property type="protein sequence ID" value="OPUNC07G15120.1"/>
    <property type="gene ID" value="OPUNC07G15120"/>
</dbReference>
<keyword evidence="4 7" id="KW-1133">Transmembrane helix</keyword>
<dbReference type="HOGENOM" id="CLU_487809_0_0_1"/>
<evidence type="ECO:0000256" key="2">
    <source>
        <dbReference type="ARBA" id="ARBA00007590"/>
    </source>
</evidence>
<dbReference type="InterPro" id="IPR044890">
    <property type="entry name" value="TMEM14_sf"/>
</dbReference>
<name>A0A0E0LLC6_ORYPU</name>
<dbReference type="GO" id="GO:0015245">
    <property type="term" value="F:fatty acid transmembrane transporter activity"/>
    <property type="evidence" value="ECO:0007669"/>
    <property type="project" value="TreeGrafter"/>
</dbReference>
<dbReference type="Gramene" id="OPUNC07G15120.1">
    <property type="protein sequence ID" value="OPUNC07G15120.1"/>
    <property type="gene ID" value="OPUNC07G15120"/>
</dbReference>
<reference evidence="8" key="1">
    <citation type="submission" date="2015-04" db="UniProtKB">
        <authorList>
            <consortium name="EnsemblPlants"/>
        </authorList>
    </citation>
    <scope>IDENTIFICATION</scope>
</reference>
<keyword evidence="5 7" id="KW-0472">Membrane</keyword>
<feature type="transmembrane region" description="Helical" evidence="7">
    <location>
        <begin position="30"/>
        <end position="53"/>
    </location>
</feature>
<comment type="similarity">
    <text evidence="2">Belongs to the TMEM14 family.</text>
</comment>
<dbReference type="InterPro" id="IPR005349">
    <property type="entry name" value="TMEM14"/>
</dbReference>
<accession>A0A0E0LLC6</accession>
<protein>
    <submittedName>
        <fullName evidence="8">Uncharacterized protein</fullName>
    </submittedName>
</protein>
<evidence type="ECO:0000256" key="1">
    <source>
        <dbReference type="ARBA" id="ARBA00004370"/>
    </source>
</evidence>
<evidence type="ECO:0000313" key="9">
    <source>
        <dbReference type="Proteomes" id="UP000026962"/>
    </source>
</evidence>
<keyword evidence="3 7" id="KW-0812">Transmembrane</keyword>
<keyword evidence="9" id="KW-1185">Reference proteome</keyword>
<evidence type="ECO:0000313" key="8">
    <source>
        <dbReference type="EnsemblPlants" id="OPUNC07G15120.1"/>
    </source>
</evidence>
<dbReference type="GO" id="GO:0009706">
    <property type="term" value="C:chloroplast inner membrane"/>
    <property type="evidence" value="ECO:0007669"/>
    <property type="project" value="TreeGrafter"/>
</dbReference>
<dbReference type="PANTHER" id="PTHR12668">
    <property type="entry name" value="TRANSMEMBRANE PROTEIN 14, 15"/>
    <property type="match status" value="1"/>
</dbReference>
<dbReference type="Pfam" id="PF03647">
    <property type="entry name" value="Tmemb_14"/>
    <property type="match status" value="1"/>
</dbReference>
<proteinExistence type="inferred from homology"/>
<evidence type="ECO:0000256" key="6">
    <source>
        <dbReference type="SAM" id="MobiDB-lite"/>
    </source>
</evidence>
<feature type="transmembrane region" description="Helical" evidence="7">
    <location>
        <begin position="87"/>
        <end position="106"/>
    </location>
</feature>
<dbReference type="eggNOG" id="KOG4267">
    <property type="taxonomic scope" value="Eukaryota"/>
</dbReference>
<evidence type="ECO:0000256" key="4">
    <source>
        <dbReference type="ARBA" id="ARBA00022989"/>
    </source>
</evidence>
<dbReference type="Gene3D" id="1.10.10.1740">
    <property type="entry name" value="Transmembrane protein 14-like"/>
    <property type="match status" value="1"/>
</dbReference>
<dbReference type="AlphaFoldDB" id="A0A0E0LLC6"/>
<organism evidence="8">
    <name type="scientific">Oryza punctata</name>
    <name type="common">Red rice</name>
    <dbReference type="NCBI Taxonomy" id="4537"/>
    <lineage>
        <taxon>Eukaryota</taxon>
        <taxon>Viridiplantae</taxon>
        <taxon>Streptophyta</taxon>
        <taxon>Embryophyta</taxon>
        <taxon>Tracheophyta</taxon>
        <taxon>Spermatophyta</taxon>
        <taxon>Magnoliopsida</taxon>
        <taxon>Liliopsida</taxon>
        <taxon>Poales</taxon>
        <taxon>Poaceae</taxon>
        <taxon>BOP clade</taxon>
        <taxon>Oryzoideae</taxon>
        <taxon>Oryzeae</taxon>
        <taxon>Oryzinae</taxon>
        <taxon>Oryza</taxon>
    </lineage>
</organism>
<dbReference type="Proteomes" id="UP000026962">
    <property type="component" value="Chromosome 7"/>
</dbReference>
<feature type="region of interest" description="Disordered" evidence="6">
    <location>
        <begin position="493"/>
        <end position="514"/>
    </location>
</feature>
<sequence length="559" mass="58612">MEDFYVTILYGAAVLGGGVAGYLKRGSKASLAAGAGFGGALLLAGALSAWAFAHGHSGSLFATVLQTVCAVALTVIMGIRYIKTRKVMPAGIISAVSALVLIFYIYKISNGGNKEVVVGERLEGLPAAVAHVDVHVHPPWPEQRRVEAILVVGGEDDDPLLAARRPQPVDEVEKPGQRQLLLLEISRAVRFGRRAADVVVGVRQVVEVHGLLERRRGVVAFSWFGVEAAVDVLDDEDGLVGHADEQPLQRRVDAHLGEVEVVEVEAEVVGHGGDEAGLAGAGRAVEEVPALPRLADAAVVLLPLEEAVEVVDDGFLEVGVHGDRVERRRVVVVEAVPRAHLVHEDPEHALPPLELLRRGHDEGDVALKRRVGVLGVEAELEGLARGAVTAVTTTLAAPLAVVAAAGLHGRPPELDAVEHVGGGVPGLQAQQRCPAAAPRERARLSRRRARGSILVARYARAASNSWFSLYPPSNCRRITTVCRSFSAAPSRARTNAAPHRAAARSSSGRSSRAMDRASTAYAATDAAVARAFLYASSTLPCCGPAAGADAADAAAASGK</sequence>